<dbReference type="EMBL" id="DPPF01000063">
    <property type="protein sequence ID" value="HCW92631.1"/>
    <property type="molecule type" value="Genomic_DNA"/>
</dbReference>
<dbReference type="InterPro" id="IPR007837">
    <property type="entry name" value="DinB"/>
</dbReference>
<accession>A0A3D5Q9V1</accession>
<dbReference type="PANTHER" id="PTHR37302">
    <property type="entry name" value="SLR1116 PROTEIN"/>
    <property type="match status" value="1"/>
</dbReference>
<evidence type="ECO:0000313" key="4">
    <source>
        <dbReference type="EMBL" id="HCW92631.1"/>
    </source>
</evidence>
<evidence type="ECO:0000256" key="3">
    <source>
        <dbReference type="PIRSR" id="PIRSR607837-1"/>
    </source>
</evidence>
<feature type="binding site" evidence="3">
    <location>
        <position position="48"/>
    </location>
    <ligand>
        <name>a divalent metal cation</name>
        <dbReference type="ChEBI" id="CHEBI:60240"/>
    </ligand>
</feature>
<evidence type="ECO:0000313" key="5">
    <source>
        <dbReference type="Proteomes" id="UP000262325"/>
    </source>
</evidence>
<proteinExistence type="inferred from homology"/>
<evidence type="ECO:0008006" key="6">
    <source>
        <dbReference type="Google" id="ProtNLM"/>
    </source>
</evidence>
<dbReference type="Pfam" id="PF05163">
    <property type="entry name" value="DinB"/>
    <property type="match status" value="1"/>
</dbReference>
<reference evidence="4 5" key="1">
    <citation type="journal article" date="2018" name="Nat. Biotechnol.">
        <title>A standardized bacterial taxonomy based on genome phylogeny substantially revises the tree of life.</title>
        <authorList>
            <person name="Parks D.H."/>
            <person name="Chuvochina M."/>
            <person name="Waite D.W."/>
            <person name="Rinke C."/>
            <person name="Skarshewski A."/>
            <person name="Chaumeil P.A."/>
            <person name="Hugenholtz P."/>
        </authorList>
    </citation>
    <scope>NUCLEOTIDE SEQUENCE [LARGE SCALE GENOMIC DNA]</scope>
    <source>
        <strain evidence="4">UBA8672</strain>
    </source>
</reference>
<feature type="binding site" evidence="3">
    <location>
        <position position="148"/>
    </location>
    <ligand>
        <name>a divalent metal cation</name>
        <dbReference type="ChEBI" id="CHEBI:60240"/>
    </ligand>
</feature>
<evidence type="ECO:0000256" key="2">
    <source>
        <dbReference type="ARBA" id="ARBA00022723"/>
    </source>
</evidence>
<name>A0A3D5Q9V1_FLESI</name>
<dbReference type="PANTHER" id="PTHR37302:SF3">
    <property type="entry name" value="DAMAGE-INDUCIBLE PROTEIN DINB"/>
    <property type="match status" value="1"/>
</dbReference>
<organism evidence="4 5">
    <name type="scientific">Flexistipes sinusarabici</name>
    <dbReference type="NCBI Taxonomy" id="2352"/>
    <lineage>
        <taxon>Bacteria</taxon>
        <taxon>Pseudomonadati</taxon>
        <taxon>Deferribacterota</taxon>
        <taxon>Deferribacteres</taxon>
        <taxon>Deferribacterales</taxon>
        <taxon>Flexistipitaceae</taxon>
        <taxon>Flexistipes</taxon>
    </lineage>
</organism>
<dbReference type="GO" id="GO:0046872">
    <property type="term" value="F:metal ion binding"/>
    <property type="evidence" value="ECO:0007669"/>
    <property type="project" value="UniProtKB-KW"/>
</dbReference>
<dbReference type="Proteomes" id="UP000262325">
    <property type="component" value="Unassembled WGS sequence"/>
</dbReference>
<protein>
    <recommendedName>
        <fullName evidence="6">DinB family protein</fullName>
    </recommendedName>
</protein>
<gene>
    <name evidence="4" type="ORF">DHM44_03010</name>
</gene>
<comment type="similarity">
    <text evidence="1">Belongs to the DinB family.</text>
</comment>
<dbReference type="InterPro" id="IPR034660">
    <property type="entry name" value="DinB/YfiT-like"/>
</dbReference>
<comment type="caution">
    <text evidence="4">The sequence shown here is derived from an EMBL/GenBank/DDBJ whole genome shotgun (WGS) entry which is preliminary data.</text>
</comment>
<dbReference type="AlphaFoldDB" id="A0A3D5Q9V1"/>
<evidence type="ECO:0000256" key="1">
    <source>
        <dbReference type="ARBA" id="ARBA00008635"/>
    </source>
</evidence>
<feature type="binding site" evidence="3">
    <location>
        <position position="144"/>
    </location>
    <ligand>
        <name>a divalent metal cation</name>
        <dbReference type="ChEBI" id="CHEBI:60240"/>
    </ligand>
</feature>
<dbReference type="SUPFAM" id="SSF109854">
    <property type="entry name" value="DinB/YfiT-like putative metalloenzymes"/>
    <property type="match status" value="1"/>
</dbReference>
<dbReference type="OMA" id="WNHILFG"/>
<keyword evidence="2 3" id="KW-0479">Metal-binding</keyword>
<dbReference type="Gene3D" id="1.20.120.450">
    <property type="entry name" value="dinb family like domain"/>
    <property type="match status" value="1"/>
</dbReference>
<sequence length="172" mass="20307">MKEVLILMAQYNLETDDEMMNIVYQIPDEKFFGEVGVYYKSLHGILNHIILVNLLWMRRITKQFNEFSEVTHKYKGIDFAGLKNIVFTEKVDLKANLLDTDKDLKEICDKMGSNTLIKSLNYKNTKGEERSKVMWHVFMHIFNHATHHRGQISALLDQFNMDNDYSNLIWKV</sequence>